<organism evidence="2 3">
    <name type="scientific">Polyangium fumosum</name>
    <dbReference type="NCBI Taxonomy" id="889272"/>
    <lineage>
        <taxon>Bacteria</taxon>
        <taxon>Pseudomonadati</taxon>
        <taxon>Myxococcota</taxon>
        <taxon>Polyangia</taxon>
        <taxon>Polyangiales</taxon>
        <taxon>Polyangiaceae</taxon>
        <taxon>Polyangium</taxon>
    </lineage>
</organism>
<name>A0A4U1J8S8_9BACT</name>
<accession>A0A4U1J8S8</accession>
<evidence type="ECO:0000313" key="2">
    <source>
        <dbReference type="EMBL" id="TKD03813.1"/>
    </source>
</evidence>
<feature type="chain" id="PRO_5021015735" description="Peptidase C-terminal archaeal/bacterial domain-containing protein" evidence="1">
    <location>
        <begin position="23"/>
        <end position="151"/>
    </location>
</feature>
<evidence type="ECO:0000313" key="3">
    <source>
        <dbReference type="Proteomes" id="UP000309215"/>
    </source>
</evidence>
<sequence length="151" mass="15788">MKTMAMGMAMAAAGLVATSVNAQPRPLPLGPDGSGSATGIAIGAKPASELLEGCAGFVGEEANFEVQVDTERPSLRLRIESPPPSDAVLVVQLPDGSYRCNDDASPQDFQSQLDIENPALGTYRVWIGTFTNPSFTLSVSSPPRETPPPES</sequence>
<dbReference type="EMBL" id="SSMQ01000027">
    <property type="protein sequence ID" value="TKD03813.1"/>
    <property type="molecule type" value="Genomic_DNA"/>
</dbReference>
<gene>
    <name evidence="2" type="ORF">E8A74_24825</name>
</gene>
<dbReference type="Proteomes" id="UP000309215">
    <property type="component" value="Unassembled WGS sequence"/>
</dbReference>
<dbReference type="AlphaFoldDB" id="A0A4U1J8S8"/>
<proteinExistence type="predicted"/>
<keyword evidence="3" id="KW-1185">Reference proteome</keyword>
<dbReference type="RefSeq" id="WP_136931547.1">
    <property type="nucleotide sequence ID" value="NZ_SSMQ01000027.1"/>
</dbReference>
<protein>
    <recommendedName>
        <fullName evidence="4">Peptidase C-terminal archaeal/bacterial domain-containing protein</fullName>
    </recommendedName>
</protein>
<evidence type="ECO:0000256" key="1">
    <source>
        <dbReference type="SAM" id="SignalP"/>
    </source>
</evidence>
<evidence type="ECO:0008006" key="4">
    <source>
        <dbReference type="Google" id="ProtNLM"/>
    </source>
</evidence>
<reference evidence="2 3" key="1">
    <citation type="submission" date="2019-04" db="EMBL/GenBank/DDBJ databases">
        <authorList>
            <person name="Li Y."/>
            <person name="Wang J."/>
        </authorList>
    </citation>
    <scope>NUCLEOTIDE SEQUENCE [LARGE SCALE GENOMIC DNA]</scope>
    <source>
        <strain evidence="2 3">DSM 14668</strain>
    </source>
</reference>
<feature type="signal peptide" evidence="1">
    <location>
        <begin position="1"/>
        <end position="22"/>
    </location>
</feature>
<keyword evidence="1" id="KW-0732">Signal</keyword>
<comment type="caution">
    <text evidence="2">The sequence shown here is derived from an EMBL/GenBank/DDBJ whole genome shotgun (WGS) entry which is preliminary data.</text>
</comment>
<dbReference type="OrthoDB" id="5478183at2"/>